<evidence type="ECO:0000256" key="4">
    <source>
        <dbReference type="ARBA" id="ARBA00022771"/>
    </source>
</evidence>
<sequence length="825" mass="92818">MDESSIGVGRRRLRSQARHSLGPFQCRQCHKSFSRIENLTRHAENHRETTRFSCSICSRGFTRSDLLKRHVKIHGDSERSSNTANSRRTGDSEDAHNDHSQAGSPGVQISPLETDNNPTVPSVQVVAAPQPVNLNHTQILNNEDYDPQSVLEVGTGSAMGLETGHTFHRDGLSDEIPSISMIQHTTASNLGLRPASADLYLGIYGEGSFHTDLAWILDNTPVNDINYQGFDSTFTGVAEEPFIHPQRQRMSLEEVLQGATSQDLPHLRSDHENEDNCTFSDPRQTNWPDEEVHLESSGPLWTTITDPRSWVDSQEIKDFNDLWEKTQHWSCKVDAGVRDRILQTLSDNSAADQGLAAADGNSFPTAETLEYFIQLYIFHVHPRFPVVHPATFTPANSPSFLLLSMILAGSNYTKSNRGKFSVVYLHTVMVMFLRLQSLDIQFLRSNDNIFTLLLLCVSGTWSGQKAAFELAEGARGILVTACRRCRLLDCRPKTQPSDPQSSRSKRTRLRETWKSWIDLEQRKRLGLSIYIFDLQFPALFNNQPYIGKAEIINLVLPCASTFWEAASPEAWKVLLGPAELPSSMYFMVSMDTCLLYPAIRKEPPYAPLDAFGKTILMYAIFAHIYEWRQTVSIVVYKGFTRAPEVGLFEPGDGLKERQGWLYNALACWRRYYHYGDPTWRKMGSMGTEPSSSGLLLNYLAEICVDTNISDVHLVAGRSGLEEDIHLAEESLRRWCDGTRSEHTIERVNAMLAAAYNIIEQGHASECGFEIAVCLLTGGLLLWVYHRLGERGTADAQLQKASQSLEQFGSWGICTNFARILRRFIA</sequence>
<evidence type="ECO:0000256" key="8">
    <source>
        <dbReference type="SAM" id="MobiDB-lite"/>
    </source>
</evidence>
<dbReference type="GO" id="GO:0005634">
    <property type="term" value="C:nucleus"/>
    <property type="evidence" value="ECO:0007669"/>
    <property type="project" value="UniProtKB-SubCell"/>
</dbReference>
<proteinExistence type="predicted"/>
<dbReference type="GO" id="GO:0006351">
    <property type="term" value="P:DNA-templated transcription"/>
    <property type="evidence" value="ECO:0007669"/>
    <property type="project" value="InterPro"/>
</dbReference>
<feature type="compositionally biased region" description="Polar residues" evidence="8">
    <location>
        <begin position="276"/>
        <end position="286"/>
    </location>
</feature>
<feature type="domain" description="C2H2-type" evidence="9">
    <location>
        <begin position="24"/>
        <end position="51"/>
    </location>
</feature>
<dbReference type="InterPro" id="IPR051059">
    <property type="entry name" value="VerF-like"/>
</dbReference>
<keyword evidence="11" id="KW-1185">Reference proteome</keyword>
<dbReference type="OrthoDB" id="1405595at2759"/>
<dbReference type="PROSITE" id="PS50157">
    <property type="entry name" value="ZINC_FINGER_C2H2_2"/>
    <property type="match status" value="2"/>
</dbReference>
<gene>
    <name evidence="10" type="ORF">ASPZODRAFT_143938</name>
</gene>
<evidence type="ECO:0000259" key="9">
    <source>
        <dbReference type="PROSITE" id="PS50157"/>
    </source>
</evidence>
<evidence type="ECO:0000313" key="10">
    <source>
        <dbReference type="EMBL" id="OJJ45296.1"/>
    </source>
</evidence>
<feature type="domain" description="C2H2-type" evidence="9">
    <location>
        <begin position="52"/>
        <end position="79"/>
    </location>
</feature>
<dbReference type="PROSITE" id="PS00028">
    <property type="entry name" value="ZINC_FINGER_C2H2_1"/>
    <property type="match status" value="1"/>
</dbReference>
<dbReference type="AlphaFoldDB" id="A0A1L9SDL8"/>
<comment type="subcellular location">
    <subcellularLocation>
        <location evidence="1">Nucleus</location>
    </subcellularLocation>
</comment>
<keyword evidence="6" id="KW-0539">Nucleus</keyword>
<dbReference type="Gene3D" id="3.30.160.60">
    <property type="entry name" value="Classic Zinc Finger"/>
    <property type="match status" value="2"/>
</dbReference>
<dbReference type="InterPro" id="IPR007219">
    <property type="entry name" value="XnlR_reg_dom"/>
</dbReference>
<evidence type="ECO:0000256" key="6">
    <source>
        <dbReference type="ARBA" id="ARBA00023242"/>
    </source>
</evidence>
<evidence type="ECO:0000256" key="5">
    <source>
        <dbReference type="ARBA" id="ARBA00022833"/>
    </source>
</evidence>
<dbReference type="SMART" id="SM00355">
    <property type="entry name" value="ZnF_C2H2"/>
    <property type="match status" value="2"/>
</dbReference>
<dbReference type="SUPFAM" id="SSF57667">
    <property type="entry name" value="beta-beta-alpha zinc fingers"/>
    <property type="match status" value="1"/>
</dbReference>
<reference evidence="11" key="1">
    <citation type="journal article" date="2017" name="Genome Biol.">
        <title>Comparative genomics reveals high biological diversity and specific adaptations in the industrially and medically important fungal genus Aspergillus.</title>
        <authorList>
            <person name="de Vries R.P."/>
            <person name="Riley R."/>
            <person name="Wiebenga A."/>
            <person name="Aguilar-Osorio G."/>
            <person name="Amillis S."/>
            <person name="Uchima C.A."/>
            <person name="Anderluh G."/>
            <person name="Asadollahi M."/>
            <person name="Askin M."/>
            <person name="Barry K."/>
            <person name="Battaglia E."/>
            <person name="Bayram O."/>
            <person name="Benocci T."/>
            <person name="Braus-Stromeyer S.A."/>
            <person name="Caldana C."/>
            <person name="Canovas D."/>
            <person name="Cerqueira G.C."/>
            <person name="Chen F."/>
            <person name="Chen W."/>
            <person name="Choi C."/>
            <person name="Clum A."/>
            <person name="Dos Santos R.A."/>
            <person name="Damasio A.R."/>
            <person name="Diallinas G."/>
            <person name="Emri T."/>
            <person name="Fekete E."/>
            <person name="Flipphi M."/>
            <person name="Freyberg S."/>
            <person name="Gallo A."/>
            <person name="Gournas C."/>
            <person name="Habgood R."/>
            <person name="Hainaut M."/>
            <person name="Harispe M.L."/>
            <person name="Henrissat B."/>
            <person name="Hilden K.S."/>
            <person name="Hope R."/>
            <person name="Hossain A."/>
            <person name="Karabika E."/>
            <person name="Karaffa L."/>
            <person name="Karanyi Z."/>
            <person name="Krasevec N."/>
            <person name="Kuo A."/>
            <person name="Kusch H."/>
            <person name="LaButti K."/>
            <person name="Lagendijk E.L."/>
            <person name="Lapidus A."/>
            <person name="Levasseur A."/>
            <person name="Lindquist E."/>
            <person name="Lipzen A."/>
            <person name="Logrieco A.F."/>
            <person name="MacCabe A."/>
            <person name="Maekelae M.R."/>
            <person name="Malavazi I."/>
            <person name="Melin P."/>
            <person name="Meyer V."/>
            <person name="Mielnichuk N."/>
            <person name="Miskei M."/>
            <person name="Molnar A.P."/>
            <person name="Mule G."/>
            <person name="Ngan C.Y."/>
            <person name="Orejas M."/>
            <person name="Orosz E."/>
            <person name="Ouedraogo J.P."/>
            <person name="Overkamp K.M."/>
            <person name="Park H.-S."/>
            <person name="Perrone G."/>
            <person name="Piumi F."/>
            <person name="Punt P.J."/>
            <person name="Ram A.F."/>
            <person name="Ramon A."/>
            <person name="Rauscher S."/>
            <person name="Record E."/>
            <person name="Riano-Pachon D.M."/>
            <person name="Robert V."/>
            <person name="Roehrig J."/>
            <person name="Ruller R."/>
            <person name="Salamov A."/>
            <person name="Salih N.S."/>
            <person name="Samson R.A."/>
            <person name="Sandor E."/>
            <person name="Sanguinetti M."/>
            <person name="Schuetze T."/>
            <person name="Sepcic K."/>
            <person name="Shelest E."/>
            <person name="Sherlock G."/>
            <person name="Sophianopoulou V."/>
            <person name="Squina F.M."/>
            <person name="Sun H."/>
            <person name="Susca A."/>
            <person name="Todd R.B."/>
            <person name="Tsang A."/>
            <person name="Unkles S.E."/>
            <person name="van de Wiele N."/>
            <person name="van Rossen-Uffink D."/>
            <person name="Oliveira J.V."/>
            <person name="Vesth T.C."/>
            <person name="Visser J."/>
            <person name="Yu J.-H."/>
            <person name="Zhou M."/>
            <person name="Andersen M.R."/>
            <person name="Archer D.B."/>
            <person name="Baker S.E."/>
            <person name="Benoit I."/>
            <person name="Brakhage A.A."/>
            <person name="Braus G.H."/>
            <person name="Fischer R."/>
            <person name="Frisvad J.C."/>
            <person name="Goldman G.H."/>
            <person name="Houbraken J."/>
            <person name="Oakley B."/>
            <person name="Pocsi I."/>
            <person name="Scazzocchio C."/>
            <person name="Seiboth B."/>
            <person name="vanKuyk P.A."/>
            <person name="Wortman J."/>
            <person name="Dyer P.S."/>
            <person name="Grigoriev I.V."/>
        </authorList>
    </citation>
    <scope>NUCLEOTIDE SEQUENCE [LARGE SCALE GENOMIC DNA]</scope>
    <source>
        <strain evidence="11">CBS 506.65</strain>
    </source>
</reference>
<dbReference type="InterPro" id="IPR036236">
    <property type="entry name" value="Znf_C2H2_sf"/>
</dbReference>
<evidence type="ECO:0000256" key="3">
    <source>
        <dbReference type="ARBA" id="ARBA00022737"/>
    </source>
</evidence>
<evidence type="ECO:0000256" key="2">
    <source>
        <dbReference type="ARBA" id="ARBA00022723"/>
    </source>
</evidence>
<dbReference type="RefSeq" id="XP_022579806.1">
    <property type="nucleotide sequence ID" value="XM_022724960.1"/>
</dbReference>
<organism evidence="10 11">
    <name type="scientific">Penicilliopsis zonata CBS 506.65</name>
    <dbReference type="NCBI Taxonomy" id="1073090"/>
    <lineage>
        <taxon>Eukaryota</taxon>
        <taxon>Fungi</taxon>
        <taxon>Dikarya</taxon>
        <taxon>Ascomycota</taxon>
        <taxon>Pezizomycotina</taxon>
        <taxon>Eurotiomycetes</taxon>
        <taxon>Eurotiomycetidae</taxon>
        <taxon>Eurotiales</taxon>
        <taxon>Aspergillaceae</taxon>
        <taxon>Penicilliopsis</taxon>
    </lineage>
</organism>
<keyword evidence="2" id="KW-0479">Metal-binding</keyword>
<dbReference type="CDD" id="cd12148">
    <property type="entry name" value="fungal_TF_MHR"/>
    <property type="match status" value="1"/>
</dbReference>
<dbReference type="PANTHER" id="PTHR40626">
    <property type="entry name" value="MIP31509P"/>
    <property type="match status" value="1"/>
</dbReference>
<feature type="region of interest" description="Disordered" evidence="8">
    <location>
        <begin position="263"/>
        <end position="286"/>
    </location>
</feature>
<dbReference type="Proteomes" id="UP000184188">
    <property type="component" value="Unassembled WGS sequence"/>
</dbReference>
<feature type="region of interest" description="Disordered" evidence="8">
    <location>
        <begin position="72"/>
        <end position="120"/>
    </location>
</feature>
<dbReference type="GO" id="GO:0008270">
    <property type="term" value="F:zinc ion binding"/>
    <property type="evidence" value="ECO:0007669"/>
    <property type="project" value="UniProtKB-KW"/>
</dbReference>
<dbReference type="PANTHER" id="PTHR40626:SF35">
    <property type="entry name" value="FINGER DOMAIN PROTEIN, PUTATIVE-RELATED"/>
    <property type="match status" value="1"/>
</dbReference>
<dbReference type="EMBL" id="KV878345">
    <property type="protein sequence ID" value="OJJ45296.1"/>
    <property type="molecule type" value="Genomic_DNA"/>
</dbReference>
<dbReference type="Pfam" id="PF00096">
    <property type="entry name" value="zf-C2H2"/>
    <property type="match status" value="2"/>
</dbReference>
<accession>A0A1L9SDL8</accession>
<evidence type="ECO:0000256" key="7">
    <source>
        <dbReference type="PROSITE-ProRule" id="PRU00042"/>
    </source>
</evidence>
<feature type="compositionally biased region" description="Basic and acidic residues" evidence="8">
    <location>
        <begin position="88"/>
        <end position="99"/>
    </location>
</feature>
<dbReference type="GO" id="GO:0000785">
    <property type="term" value="C:chromatin"/>
    <property type="evidence" value="ECO:0007669"/>
    <property type="project" value="TreeGrafter"/>
</dbReference>
<evidence type="ECO:0000313" key="11">
    <source>
        <dbReference type="Proteomes" id="UP000184188"/>
    </source>
</evidence>
<keyword evidence="5" id="KW-0862">Zinc</keyword>
<dbReference type="GO" id="GO:0000981">
    <property type="term" value="F:DNA-binding transcription factor activity, RNA polymerase II-specific"/>
    <property type="evidence" value="ECO:0007669"/>
    <property type="project" value="InterPro"/>
</dbReference>
<dbReference type="GeneID" id="34611425"/>
<evidence type="ECO:0000256" key="1">
    <source>
        <dbReference type="ARBA" id="ARBA00004123"/>
    </source>
</evidence>
<dbReference type="InterPro" id="IPR013087">
    <property type="entry name" value="Znf_C2H2_type"/>
</dbReference>
<dbReference type="STRING" id="1073090.A0A1L9SDL8"/>
<dbReference type="FunFam" id="3.30.160.60:FF:000100">
    <property type="entry name" value="Zinc finger 45-like"/>
    <property type="match status" value="1"/>
</dbReference>
<protein>
    <recommendedName>
        <fullName evidence="9">C2H2-type domain-containing protein</fullName>
    </recommendedName>
</protein>
<name>A0A1L9SDL8_9EURO</name>
<dbReference type="VEuPathDB" id="FungiDB:ASPZODRAFT_143938"/>
<keyword evidence="3" id="KW-0677">Repeat</keyword>
<keyword evidence="4 7" id="KW-0863">Zinc-finger</keyword>
<dbReference type="Pfam" id="PF04082">
    <property type="entry name" value="Fungal_trans"/>
    <property type="match status" value="1"/>
</dbReference>
<dbReference type="GO" id="GO:0000978">
    <property type="term" value="F:RNA polymerase II cis-regulatory region sequence-specific DNA binding"/>
    <property type="evidence" value="ECO:0007669"/>
    <property type="project" value="InterPro"/>
</dbReference>